<keyword evidence="2" id="KW-0238">DNA-binding</keyword>
<dbReference type="InterPro" id="IPR001845">
    <property type="entry name" value="HTH_ArsR_DNA-bd_dom"/>
</dbReference>
<dbReference type="EMBL" id="JBHUKQ010000014">
    <property type="protein sequence ID" value="MFD2483695.1"/>
    <property type="molecule type" value="Genomic_DNA"/>
</dbReference>
<dbReference type="InterPro" id="IPR036390">
    <property type="entry name" value="WH_DNA-bd_sf"/>
</dbReference>
<keyword evidence="1" id="KW-0805">Transcription regulation</keyword>
<protein>
    <submittedName>
        <fullName evidence="5">ArsR/SmtB family transcription factor</fullName>
    </submittedName>
</protein>
<feature type="domain" description="HTH arsR-type" evidence="4">
    <location>
        <begin position="248"/>
        <end position="318"/>
    </location>
</feature>
<name>A0ABW5I3R8_9PSEU</name>
<gene>
    <name evidence="5" type="ORF">ACFSUT_25685</name>
</gene>
<organism evidence="5 6">
    <name type="scientific">Amycolatopsis albidoflavus</name>
    <dbReference type="NCBI Taxonomy" id="102226"/>
    <lineage>
        <taxon>Bacteria</taxon>
        <taxon>Bacillati</taxon>
        <taxon>Actinomycetota</taxon>
        <taxon>Actinomycetes</taxon>
        <taxon>Pseudonocardiales</taxon>
        <taxon>Pseudonocardiaceae</taxon>
        <taxon>Amycolatopsis</taxon>
    </lineage>
</organism>
<dbReference type="InterPro" id="IPR036388">
    <property type="entry name" value="WH-like_DNA-bd_sf"/>
</dbReference>
<evidence type="ECO:0000313" key="5">
    <source>
        <dbReference type="EMBL" id="MFD2483695.1"/>
    </source>
</evidence>
<evidence type="ECO:0000313" key="6">
    <source>
        <dbReference type="Proteomes" id="UP001597542"/>
    </source>
</evidence>
<dbReference type="InterPro" id="IPR011991">
    <property type="entry name" value="ArsR-like_HTH"/>
</dbReference>
<evidence type="ECO:0000256" key="2">
    <source>
        <dbReference type="ARBA" id="ARBA00023125"/>
    </source>
</evidence>
<evidence type="ECO:0000256" key="1">
    <source>
        <dbReference type="ARBA" id="ARBA00023015"/>
    </source>
</evidence>
<evidence type="ECO:0000256" key="3">
    <source>
        <dbReference type="ARBA" id="ARBA00023163"/>
    </source>
</evidence>
<evidence type="ECO:0000259" key="4">
    <source>
        <dbReference type="SMART" id="SM00418"/>
    </source>
</evidence>
<dbReference type="Gene3D" id="1.10.10.10">
    <property type="entry name" value="Winged helix-like DNA-binding domain superfamily/Winged helix DNA-binding domain"/>
    <property type="match status" value="1"/>
</dbReference>
<dbReference type="RefSeq" id="WP_344284452.1">
    <property type="nucleotide sequence ID" value="NZ_BAAAHV010000022.1"/>
</dbReference>
<dbReference type="CDD" id="cd00090">
    <property type="entry name" value="HTH_ARSR"/>
    <property type="match status" value="1"/>
</dbReference>
<dbReference type="PANTHER" id="PTHR43132">
    <property type="entry name" value="ARSENICAL RESISTANCE OPERON REPRESSOR ARSR-RELATED"/>
    <property type="match status" value="1"/>
</dbReference>
<accession>A0ABW5I3R8</accession>
<dbReference type="SUPFAM" id="SSF46785">
    <property type="entry name" value="Winged helix' DNA-binding domain"/>
    <property type="match status" value="1"/>
</dbReference>
<keyword evidence="6" id="KW-1185">Reference proteome</keyword>
<keyword evidence="3" id="KW-0804">Transcription</keyword>
<dbReference type="InterPro" id="IPR051011">
    <property type="entry name" value="Metal_resp_trans_reg"/>
</dbReference>
<dbReference type="Proteomes" id="UP001597542">
    <property type="component" value="Unassembled WGS sequence"/>
</dbReference>
<reference evidence="6" key="1">
    <citation type="journal article" date="2019" name="Int. J. Syst. Evol. Microbiol.">
        <title>The Global Catalogue of Microorganisms (GCM) 10K type strain sequencing project: providing services to taxonomists for standard genome sequencing and annotation.</title>
        <authorList>
            <consortium name="The Broad Institute Genomics Platform"/>
            <consortium name="The Broad Institute Genome Sequencing Center for Infectious Disease"/>
            <person name="Wu L."/>
            <person name="Ma J."/>
        </authorList>
    </citation>
    <scope>NUCLEOTIDE SEQUENCE [LARGE SCALE GENOMIC DNA]</scope>
    <source>
        <strain evidence="6">CGMCC 4.7638</strain>
    </source>
</reference>
<dbReference type="SMART" id="SM00418">
    <property type="entry name" value="HTH_ARSR"/>
    <property type="match status" value="1"/>
</dbReference>
<sequence length="324" mass="35741">MLRLRCTTEDLLHVSIAEHPAPLGELTLAMQMLQRRDPDPAFVPWREQIARQLPAEGRRLLQLVSPSGAGPMFLDPPSRTVEEGLDRVLSTPRAEVRAELKRVCAIDRPLTSWTKRLAEQDREAWKMLDQALRTGYRSVLAERWHSLRAGFDAETAWRAKILARQGISALFASLRPTLRWNGLTLEADFPRHLDLTLHGHGLVLRPTLLWSGYPLVAYYADRPTTLIYPALTPLPLLAPARAPDPLCALLGTTRAGALRSLITGRTTTGLARELSVSVAAASLHAKTLREAGLIVSRREGKAVCHECTPLGLDLLAAEPPRTGG</sequence>
<comment type="caution">
    <text evidence="5">The sequence shown here is derived from an EMBL/GenBank/DDBJ whole genome shotgun (WGS) entry which is preliminary data.</text>
</comment>
<proteinExistence type="predicted"/>
<dbReference type="PANTHER" id="PTHR43132:SF8">
    <property type="entry name" value="HTH-TYPE TRANSCRIPTIONAL REGULATOR KMTR"/>
    <property type="match status" value="1"/>
</dbReference>